<dbReference type="PIRSF" id="PIRSF039110">
    <property type="entry name" value="IPP_transferase"/>
    <property type="match status" value="1"/>
</dbReference>
<dbReference type="InterPro" id="IPR036236">
    <property type="entry name" value="Znf_C2H2_sf"/>
</dbReference>
<dbReference type="Pfam" id="PF12874">
    <property type="entry name" value="zf-met"/>
    <property type="match status" value="1"/>
</dbReference>
<dbReference type="Gene3D" id="3.30.160.60">
    <property type="entry name" value="Classic Zinc Finger"/>
    <property type="match status" value="1"/>
</dbReference>
<keyword evidence="10" id="KW-1185">Reference proteome</keyword>
<feature type="domain" description="C2H2-type" evidence="8">
    <location>
        <begin position="441"/>
        <end position="464"/>
    </location>
</feature>
<dbReference type="AlphaFoldDB" id="A0A2B7XRQ1"/>
<feature type="compositionally biased region" description="Polar residues" evidence="7">
    <location>
        <begin position="142"/>
        <end position="152"/>
    </location>
</feature>
<evidence type="ECO:0000256" key="5">
    <source>
        <dbReference type="RuleBase" id="RU003783"/>
    </source>
</evidence>
<dbReference type="Proteomes" id="UP000223968">
    <property type="component" value="Unassembled WGS sequence"/>
</dbReference>
<dbReference type="Pfam" id="PF01715">
    <property type="entry name" value="IPPT"/>
    <property type="match status" value="1"/>
</dbReference>
<keyword evidence="4 6" id="KW-0067">ATP-binding</keyword>
<feature type="region of interest" description="Disordered" evidence="7">
    <location>
        <begin position="212"/>
        <end position="233"/>
    </location>
</feature>
<dbReference type="Gene3D" id="3.40.50.300">
    <property type="entry name" value="P-loop containing nucleotide triphosphate hydrolases"/>
    <property type="match status" value="1"/>
</dbReference>
<dbReference type="GO" id="GO:0005524">
    <property type="term" value="F:ATP binding"/>
    <property type="evidence" value="ECO:0007669"/>
    <property type="project" value="UniProtKB-KW"/>
</dbReference>
<gene>
    <name evidence="9" type="ORF">AJ79_03087</name>
</gene>
<comment type="similarity">
    <text evidence="1 6">Belongs to the IPP transferase family.</text>
</comment>
<dbReference type="GO" id="GO:0005739">
    <property type="term" value="C:mitochondrion"/>
    <property type="evidence" value="ECO:0007669"/>
    <property type="project" value="TreeGrafter"/>
</dbReference>
<dbReference type="PANTHER" id="PTHR11088:SF89">
    <property type="entry name" value="TRNA DIMETHYLALLYLTRANSFERASE"/>
    <property type="match status" value="1"/>
</dbReference>
<evidence type="ECO:0000313" key="9">
    <source>
        <dbReference type="EMBL" id="PGH14444.1"/>
    </source>
</evidence>
<dbReference type="SUPFAM" id="SSF57667">
    <property type="entry name" value="beta-beta-alpha zinc fingers"/>
    <property type="match status" value="1"/>
</dbReference>
<organism evidence="9 10">
    <name type="scientific">Helicocarpus griseus UAMH5409</name>
    <dbReference type="NCBI Taxonomy" id="1447875"/>
    <lineage>
        <taxon>Eukaryota</taxon>
        <taxon>Fungi</taxon>
        <taxon>Dikarya</taxon>
        <taxon>Ascomycota</taxon>
        <taxon>Pezizomycotina</taxon>
        <taxon>Eurotiomycetes</taxon>
        <taxon>Eurotiomycetidae</taxon>
        <taxon>Onygenales</taxon>
        <taxon>Ajellomycetaceae</taxon>
        <taxon>Helicocarpus</taxon>
    </lineage>
</organism>
<accession>A0A2B7XRQ1</accession>
<dbReference type="STRING" id="1447875.A0A2B7XRQ1"/>
<evidence type="ECO:0000256" key="6">
    <source>
        <dbReference type="RuleBase" id="RU003785"/>
    </source>
</evidence>
<reference evidence="9 10" key="1">
    <citation type="submission" date="2017-10" db="EMBL/GenBank/DDBJ databases">
        <title>Comparative genomics in systemic dimorphic fungi from Ajellomycetaceae.</title>
        <authorList>
            <person name="Munoz J.F."/>
            <person name="Mcewen J.G."/>
            <person name="Clay O.K."/>
            <person name="Cuomo C.A."/>
        </authorList>
    </citation>
    <scope>NUCLEOTIDE SEQUENCE [LARGE SCALE GENOMIC DNA]</scope>
    <source>
        <strain evidence="9 10">UAMH5409</strain>
    </source>
</reference>
<dbReference type="InterPro" id="IPR027417">
    <property type="entry name" value="P-loop_NTPase"/>
</dbReference>
<dbReference type="SUPFAM" id="SSF52540">
    <property type="entry name" value="P-loop containing nucleoside triphosphate hydrolases"/>
    <property type="match status" value="2"/>
</dbReference>
<evidence type="ECO:0000256" key="2">
    <source>
        <dbReference type="ARBA" id="ARBA00022679"/>
    </source>
</evidence>
<dbReference type="InterPro" id="IPR039657">
    <property type="entry name" value="Dimethylallyltransferase"/>
</dbReference>
<evidence type="ECO:0000259" key="8">
    <source>
        <dbReference type="Pfam" id="PF12874"/>
    </source>
</evidence>
<comment type="catalytic activity">
    <reaction evidence="5">
        <text>adenosine(37) in tRNA + dimethylallyl diphosphate = N(6)-dimethylallyladenosine(37) in tRNA + diphosphate</text>
        <dbReference type="Rhea" id="RHEA:26482"/>
        <dbReference type="Rhea" id="RHEA-COMP:10162"/>
        <dbReference type="Rhea" id="RHEA-COMP:10375"/>
        <dbReference type="ChEBI" id="CHEBI:33019"/>
        <dbReference type="ChEBI" id="CHEBI:57623"/>
        <dbReference type="ChEBI" id="CHEBI:74411"/>
        <dbReference type="ChEBI" id="CHEBI:74415"/>
        <dbReference type="EC" id="2.5.1.75"/>
    </reaction>
</comment>
<dbReference type="EMBL" id="PDNB01000035">
    <property type="protein sequence ID" value="PGH14444.1"/>
    <property type="molecule type" value="Genomic_DNA"/>
</dbReference>
<dbReference type="GO" id="GO:0052381">
    <property type="term" value="F:tRNA dimethylallyltransferase activity"/>
    <property type="evidence" value="ECO:0007669"/>
    <property type="project" value="UniProtKB-EC"/>
</dbReference>
<protein>
    <recommendedName>
        <fullName evidence="5">tRNA dimethylallyltransferase</fullName>
        <ecNumber evidence="5">2.5.1.75</ecNumber>
    </recommendedName>
</protein>
<dbReference type="Gene3D" id="1.10.20.140">
    <property type="match status" value="1"/>
</dbReference>
<evidence type="ECO:0000313" key="10">
    <source>
        <dbReference type="Proteomes" id="UP000223968"/>
    </source>
</evidence>
<keyword evidence="5" id="KW-0819">tRNA processing</keyword>
<evidence type="ECO:0000256" key="1">
    <source>
        <dbReference type="ARBA" id="ARBA00005842"/>
    </source>
</evidence>
<keyword evidence="3 6" id="KW-0547">Nucleotide-binding</keyword>
<name>A0A2B7XRQ1_9EURO</name>
<dbReference type="NCBIfam" id="TIGR00174">
    <property type="entry name" value="miaA"/>
    <property type="match status" value="1"/>
</dbReference>
<dbReference type="HAMAP" id="MF_00185">
    <property type="entry name" value="IPP_trans"/>
    <property type="match status" value="1"/>
</dbReference>
<comment type="caution">
    <text evidence="9">The sequence shown here is derived from an EMBL/GenBank/DDBJ whole genome shotgun (WGS) entry which is preliminary data.</text>
</comment>
<dbReference type="OrthoDB" id="775260at2759"/>
<dbReference type="PANTHER" id="PTHR11088">
    <property type="entry name" value="TRNA DIMETHYLALLYLTRANSFERASE"/>
    <property type="match status" value="1"/>
</dbReference>
<dbReference type="InterPro" id="IPR013087">
    <property type="entry name" value="Znf_C2H2_type"/>
</dbReference>
<dbReference type="GO" id="GO:0006400">
    <property type="term" value="P:tRNA modification"/>
    <property type="evidence" value="ECO:0007669"/>
    <property type="project" value="TreeGrafter"/>
</dbReference>
<sequence>MSPKAPAEPLIAVLGATGTGKSQLAVDIATRFNGEIINGDAMQMYRGLPVITNQIPLEERQCIPHHLLACRDFDQEPWRISHFKTECLRTIKEIRARGKVPVLVGGTHYYTQAVMFREAILDGSERDEVSEENRKMREGSGVDSSETVTSTPRSEDFSILDETPEVILQKLREVDPVMAGRWHPNETRKIRRSLEIYLQTGRPASEIYQEQQRLKNASNSLQPQDESLSGSPGAGQLRFPTLIFWVYTKDSELTRRLIRRVDNMAEQGLVAEAETLFNYLNEKKAQGIEVDRTRGIWVSMGFKELEPYFEALSTSSRVDGDAKTASEKQLAQLKEICLARIKTATRQYSRQQIKWIRCKLWTALSDAHAQRQLYVVDSTDVSAWDSAVRKPAEQVVEAFLTGGPEQCPDPKELSKTAREVFETHLQKALVVEERTVHRVRTCEVCNVTMQSDEQWETHVNGRRHKGAVKGAERRKARDEYFEACRREKSEADAADEGGSESE</sequence>
<feature type="region of interest" description="Disordered" evidence="7">
    <location>
        <begin position="125"/>
        <end position="156"/>
    </location>
</feature>
<evidence type="ECO:0000256" key="3">
    <source>
        <dbReference type="ARBA" id="ARBA00022741"/>
    </source>
</evidence>
<evidence type="ECO:0000256" key="4">
    <source>
        <dbReference type="ARBA" id="ARBA00022840"/>
    </source>
</evidence>
<feature type="compositionally biased region" description="Polar residues" evidence="7">
    <location>
        <begin position="212"/>
        <end position="230"/>
    </location>
</feature>
<proteinExistence type="inferred from homology"/>
<feature type="compositionally biased region" description="Basic and acidic residues" evidence="7">
    <location>
        <begin position="125"/>
        <end position="140"/>
    </location>
</feature>
<dbReference type="InterPro" id="IPR030666">
    <property type="entry name" value="IPP_transferase_euk"/>
</dbReference>
<dbReference type="EC" id="2.5.1.75" evidence="5"/>
<dbReference type="InterPro" id="IPR018022">
    <property type="entry name" value="IPT"/>
</dbReference>
<keyword evidence="2 6" id="KW-0808">Transferase</keyword>
<evidence type="ECO:0000256" key="7">
    <source>
        <dbReference type="SAM" id="MobiDB-lite"/>
    </source>
</evidence>